<reference evidence="2 3" key="1">
    <citation type="submission" date="2024-10" db="EMBL/GenBank/DDBJ databases">
        <title>The Natural Products Discovery Center: Release of the First 8490 Sequenced Strains for Exploring Actinobacteria Biosynthetic Diversity.</title>
        <authorList>
            <person name="Kalkreuter E."/>
            <person name="Kautsar S.A."/>
            <person name="Yang D."/>
            <person name="Bader C.D."/>
            <person name="Teijaro C.N."/>
            <person name="Fluegel L."/>
            <person name="Davis C.M."/>
            <person name="Simpson J.R."/>
            <person name="Lauterbach L."/>
            <person name="Steele A.D."/>
            <person name="Gui C."/>
            <person name="Meng S."/>
            <person name="Li G."/>
            <person name="Viehrig K."/>
            <person name="Ye F."/>
            <person name="Su P."/>
            <person name="Kiefer A.F."/>
            <person name="Nichols A."/>
            <person name="Cepeda A.J."/>
            <person name="Yan W."/>
            <person name="Fan B."/>
            <person name="Jiang Y."/>
            <person name="Adhikari A."/>
            <person name="Zheng C.-J."/>
            <person name="Schuster L."/>
            <person name="Cowan T.M."/>
            <person name="Smanski M.J."/>
            <person name="Chevrette M.G."/>
            <person name="De Carvalho L.P.S."/>
            <person name="Shen B."/>
        </authorList>
    </citation>
    <scope>NUCLEOTIDE SEQUENCE [LARGE SCALE GENOMIC DNA]</scope>
    <source>
        <strain evidence="2 3">NPDC020602</strain>
    </source>
</reference>
<proteinExistence type="predicted"/>
<evidence type="ECO:0000313" key="2">
    <source>
        <dbReference type="EMBL" id="MFI1718235.1"/>
    </source>
</evidence>
<dbReference type="PANTHER" id="PTHR43433">
    <property type="entry name" value="HYDROLASE, ALPHA/BETA FOLD FAMILY PROTEIN"/>
    <property type="match status" value="1"/>
</dbReference>
<dbReference type="SUPFAM" id="SSF53474">
    <property type="entry name" value="alpha/beta-Hydrolases"/>
    <property type="match status" value="1"/>
</dbReference>
<dbReference type="EMBL" id="JBIRUI010000020">
    <property type="protein sequence ID" value="MFI1718235.1"/>
    <property type="molecule type" value="Genomic_DNA"/>
</dbReference>
<dbReference type="InterPro" id="IPR050471">
    <property type="entry name" value="AB_hydrolase"/>
</dbReference>
<dbReference type="InterPro" id="IPR029058">
    <property type="entry name" value="AB_hydrolase_fold"/>
</dbReference>
<feature type="domain" description="AB hydrolase-1" evidence="1">
    <location>
        <begin position="27"/>
        <end position="236"/>
    </location>
</feature>
<organism evidence="2 3">
    <name type="scientific">Streptomyces litmocidini</name>
    <dbReference type="NCBI Taxonomy" id="67318"/>
    <lineage>
        <taxon>Bacteria</taxon>
        <taxon>Bacillati</taxon>
        <taxon>Actinomycetota</taxon>
        <taxon>Actinomycetes</taxon>
        <taxon>Kitasatosporales</taxon>
        <taxon>Streptomycetaceae</taxon>
        <taxon>Streptomyces</taxon>
    </lineage>
</organism>
<dbReference type="GO" id="GO:0016787">
    <property type="term" value="F:hydrolase activity"/>
    <property type="evidence" value="ECO:0007669"/>
    <property type="project" value="UniProtKB-KW"/>
</dbReference>
<keyword evidence="2" id="KW-0378">Hydrolase</keyword>
<dbReference type="Gene3D" id="3.40.50.1820">
    <property type="entry name" value="alpha/beta hydrolase"/>
    <property type="match status" value="1"/>
</dbReference>
<dbReference type="InterPro" id="IPR000073">
    <property type="entry name" value="AB_hydrolase_1"/>
</dbReference>
<keyword evidence="3" id="KW-1185">Reference proteome</keyword>
<dbReference type="PANTHER" id="PTHR43433:SF5">
    <property type="entry name" value="AB HYDROLASE-1 DOMAIN-CONTAINING PROTEIN"/>
    <property type="match status" value="1"/>
</dbReference>
<evidence type="ECO:0000313" key="3">
    <source>
        <dbReference type="Proteomes" id="UP001611339"/>
    </source>
</evidence>
<name>A0ABW7UF30_9ACTN</name>
<gene>
    <name evidence="2" type="ORF">ACH407_32325</name>
</gene>
<dbReference type="Proteomes" id="UP001611339">
    <property type="component" value="Unassembled WGS sequence"/>
</dbReference>
<protein>
    <submittedName>
        <fullName evidence="2">Alpha/beta fold hydrolase</fullName>
    </submittedName>
</protein>
<sequence>MNTVQSADGTTIAYDRSGEGEPLILIGGSFSERAHPVMTQLAGELAPHFTVYNYDRRGRGDSGDAAEYAVENEIEDLAALIAEAGGSAKVFGMSVGGALALKAAAAGLNITQIALYDPPYVVEETGPRPPAGFTEKLAELAASDRRGEAVEVFMVEGMGGPAEAIAGMKFAPFWPSLEALAHTLPYDTTILGADFALPTEELGSVTIPVHVVHGGDADAWLHASAKAVEEAVPGASRHTLVGQGIAVDPAVLAPELKNFFAN</sequence>
<accession>A0ABW7UF30</accession>
<evidence type="ECO:0000259" key="1">
    <source>
        <dbReference type="Pfam" id="PF12697"/>
    </source>
</evidence>
<dbReference type="RefSeq" id="WP_123459546.1">
    <property type="nucleotide sequence ID" value="NZ_JBIRUI010000020.1"/>
</dbReference>
<dbReference type="Pfam" id="PF12697">
    <property type="entry name" value="Abhydrolase_6"/>
    <property type="match status" value="1"/>
</dbReference>
<comment type="caution">
    <text evidence="2">The sequence shown here is derived from an EMBL/GenBank/DDBJ whole genome shotgun (WGS) entry which is preliminary data.</text>
</comment>